<organism evidence="7 8">
    <name type="scientific">Brenthis ino</name>
    <name type="common">lesser marbled fritillary</name>
    <dbReference type="NCBI Taxonomy" id="405034"/>
    <lineage>
        <taxon>Eukaryota</taxon>
        <taxon>Metazoa</taxon>
        <taxon>Ecdysozoa</taxon>
        <taxon>Arthropoda</taxon>
        <taxon>Hexapoda</taxon>
        <taxon>Insecta</taxon>
        <taxon>Pterygota</taxon>
        <taxon>Neoptera</taxon>
        <taxon>Endopterygota</taxon>
        <taxon>Lepidoptera</taxon>
        <taxon>Glossata</taxon>
        <taxon>Ditrysia</taxon>
        <taxon>Papilionoidea</taxon>
        <taxon>Nymphalidae</taxon>
        <taxon>Heliconiinae</taxon>
        <taxon>Argynnini</taxon>
        <taxon>Brenthis</taxon>
    </lineage>
</organism>
<dbReference type="CDD" id="cd15489">
    <property type="entry name" value="PHD_SF"/>
    <property type="match status" value="1"/>
</dbReference>
<keyword evidence="4" id="KW-0175">Coiled coil</keyword>
<evidence type="ECO:0000313" key="7">
    <source>
        <dbReference type="EMBL" id="CAH0714868.1"/>
    </source>
</evidence>
<dbReference type="GO" id="GO:0008270">
    <property type="term" value="F:zinc ion binding"/>
    <property type="evidence" value="ECO:0007669"/>
    <property type="project" value="UniProtKB-KW"/>
</dbReference>
<dbReference type="AlphaFoldDB" id="A0A8J9V2U1"/>
<dbReference type="Proteomes" id="UP000838878">
    <property type="component" value="Chromosome 10"/>
</dbReference>
<dbReference type="InterPro" id="IPR011011">
    <property type="entry name" value="Znf_FYVE_PHD"/>
</dbReference>
<keyword evidence="3" id="KW-0862">Zinc</keyword>
<dbReference type="SUPFAM" id="SSF57903">
    <property type="entry name" value="FYVE/PHD zinc finger"/>
    <property type="match status" value="1"/>
</dbReference>
<dbReference type="InterPro" id="IPR013083">
    <property type="entry name" value="Znf_RING/FYVE/PHD"/>
</dbReference>
<name>A0A8J9V2U1_9NEOP</name>
<evidence type="ECO:0000256" key="3">
    <source>
        <dbReference type="ARBA" id="ARBA00022833"/>
    </source>
</evidence>
<dbReference type="OrthoDB" id="8196581at2759"/>
<evidence type="ECO:0000256" key="5">
    <source>
        <dbReference type="SAM" id="MobiDB-lite"/>
    </source>
</evidence>
<keyword evidence="1" id="KW-0479">Metal-binding</keyword>
<sequence>MADRQLSWGCCNADINEDDYIQCSKCCNVYHYGCLGINSNTRIQKNWNCLKCSKSKKCNNDETPIRSSTNNRSNTNVNDSNVTKRSYKRQALSSPTSPSSSTTITLDQVRSIVNEVFEKEMSSLLDNINKTITSTVSSYLKSIDSKIEDLQHSISFMSAQYDDMKKQIDTYSDIINKQKQDNESLQSTVASLTNKVNLMEQQARSNNIEIQCVPESKMKI</sequence>
<keyword evidence="2" id="KW-0863">Zinc-finger</keyword>
<dbReference type="Gene3D" id="3.30.40.10">
    <property type="entry name" value="Zinc/RING finger domain, C3HC4 (zinc finger)"/>
    <property type="match status" value="1"/>
</dbReference>
<protein>
    <recommendedName>
        <fullName evidence="6">PHD-type domain-containing protein</fullName>
    </recommendedName>
</protein>
<evidence type="ECO:0000256" key="2">
    <source>
        <dbReference type="ARBA" id="ARBA00022771"/>
    </source>
</evidence>
<reference evidence="7" key="1">
    <citation type="submission" date="2021-12" db="EMBL/GenBank/DDBJ databases">
        <authorList>
            <person name="Martin H S."/>
        </authorList>
    </citation>
    <scope>NUCLEOTIDE SEQUENCE</scope>
</reference>
<feature type="domain" description="PHD-type" evidence="6">
    <location>
        <begin position="10"/>
        <end position="52"/>
    </location>
</feature>
<proteinExistence type="predicted"/>
<dbReference type="EMBL" id="OV170230">
    <property type="protein sequence ID" value="CAH0714868.1"/>
    <property type="molecule type" value="Genomic_DNA"/>
</dbReference>
<evidence type="ECO:0000259" key="6">
    <source>
        <dbReference type="Pfam" id="PF00628"/>
    </source>
</evidence>
<accession>A0A8J9V2U1</accession>
<evidence type="ECO:0000313" key="8">
    <source>
        <dbReference type="Proteomes" id="UP000838878"/>
    </source>
</evidence>
<feature type="coiled-coil region" evidence="4">
    <location>
        <begin position="147"/>
        <end position="202"/>
    </location>
</feature>
<keyword evidence="8" id="KW-1185">Reference proteome</keyword>
<dbReference type="InterPro" id="IPR019787">
    <property type="entry name" value="Znf_PHD-finger"/>
</dbReference>
<feature type="non-terminal residue" evidence="7">
    <location>
        <position position="220"/>
    </location>
</feature>
<evidence type="ECO:0000256" key="4">
    <source>
        <dbReference type="SAM" id="Coils"/>
    </source>
</evidence>
<dbReference type="Pfam" id="PF00628">
    <property type="entry name" value="PHD"/>
    <property type="match status" value="1"/>
</dbReference>
<gene>
    <name evidence="7" type="ORF">BINO364_LOCUS1882</name>
</gene>
<evidence type="ECO:0000256" key="1">
    <source>
        <dbReference type="ARBA" id="ARBA00022723"/>
    </source>
</evidence>
<feature type="region of interest" description="Disordered" evidence="5">
    <location>
        <begin position="59"/>
        <end position="102"/>
    </location>
</feature>
<feature type="compositionally biased region" description="Low complexity" evidence="5">
    <location>
        <begin position="66"/>
        <end position="83"/>
    </location>
</feature>
<feature type="compositionally biased region" description="Low complexity" evidence="5">
    <location>
        <begin position="93"/>
        <end position="102"/>
    </location>
</feature>